<reference evidence="2" key="1">
    <citation type="journal article" date="2024" name="Front. Bioeng. Biotechnol.">
        <title>Genome-scale model development and genomic sequencing of the oleaginous clade Lipomyces.</title>
        <authorList>
            <person name="Czajka J.J."/>
            <person name="Han Y."/>
            <person name="Kim J."/>
            <person name="Mondo S.J."/>
            <person name="Hofstad B.A."/>
            <person name="Robles A."/>
            <person name="Haridas S."/>
            <person name="Riley R."/>
            <person name="LaButti K."/>
            <person name="Pangilinan J."/>
            <person name="Andreopoulos W."/>
            <person name="Lipzen A."/>
            <person name="Yan J."/>
            <person name="Wang M."/>
            <person name="Ng V."/>
            <person name="Grigoriev I.V."/>
            <person name="Spatafora J.W."/>
            <person name="Magnuson J.K."/>
            <person name="Baker S.E."/>
            <person name="Pomraning K.R."/>
        </authorList>
    </citation>
    <scope>NUCLEOTIDE SEQUENCE [LARGE SCALE GENOMIC DNA]</scope>
    <source>
        <strain evidence="2">CBS 7786</strain>
    </source>
</reference>
<sequence>MGDTLADRNKTYFKQAAELYKQKFVQDGQKQISEFLAGHEDWIGVQPPREARQTKLMDYACGSGVVSRTLHHLFSKCIGVDLSDAMLDQYRETAAELDLDESRMMAIQGDLCAPEVKPTNPAVSDEELSGFDLVAISLALHHIEDIDLAVKRLAERLRPGGVLLIIDGASTGEAENSGMSAPPGHPAAHTISHSSVTQDQIFRLYEQAGCGESQFVLADRLSDIPGGKMRMFFSRATKL</sequence>
<accession>A0ACC3TBU9</accession>
<comment type="caution">
    <text evidence="1">The sequence shown here is derived from an EMBL/GenBank/DDBJ whole genome shotgun (WGS) entry which is preliminary data.</text>
</comment>
<dbReference type="Proteomes" id="UP001433508">
    <property type="component" value="Unassembled WGS sequence"/>
</dbReference>
<keyword evidence="1" id="KW-0489">Methyltransferase</keyword>
<protein>
    <submittedName>
        <fullName evidence="1">S-adenosyl-L-methionine-dependent methyltransferase</fullName>
    </submittedName>
</protein>
<evidence type="ECO:0000313" key="1">
    <source>
        <dbReference type="EMBL" id="KAK9241403.1"/>
    </source>
</evidence>
<dbReference type="EMBL" id="MU971335">
    <property type="protein sequence ID" value="KAK9241403.1"/>
    <property type="molecule type" value="Genomic_DNA"/>
</dbReference>
<evidence type="ECO:0000313" key="2">
    <source>
        <dbReference type="Proteomes" id="UP001433508"/>
    </source>
</evidence>
<gene>
    <name evidence="1" type="ORF">V1525DRAFT_393056</name>
</gene>
<name>A0ACC3TBU9_LIPKO</name>
<keyword evidence="1" id="KW-0808">Transferase</keyword>
<proteinExistence type="predicted"/>
<keyword evidence="2" id="KW-1185">Reference proteome</keyword>
<organism evidence="1 2">
    <name type="scientific">Lipomyces kononenkoae</name>
    <name type="common">Yeast</name>
    <dbReference type="NCBI Taxonomy" id="34357"/>
    <lineage>
        <taxon>Eukaryota</taxon>
        <taxon>Fungi</taxon>
        <taxon>Dikarya</taxon>
        <taxon>Ascomycota</taxon>
        <taxon>Saccharomycotina</taxon>
        <taxon>Lipomycetes</taxon>
        <taxon>Lipomycetales</taxon>
        <taxon>Lipomycetaceae</taxon>
        <taxon>Lipomyces</taxon>
    </lineage>
</organism>